<accession>A0A2X2CYC2</accession>
<sequence>MFKRKSNTESSKPLSNLMLEVESYVKSEGSKVHDTVVGRDLEGALWHVSLTTTGEAADNKKRNDIESFSKDKSNHHVPVGGMILFSTVWAKKPEADGEPTLGTARWAEFFGHARRELVVGNAMFSAGTYVDDKKEEIHWAEVRRLGVPLALPAEKALGAIAALTDRCNNDKTRAYPILRLVNEQGGILDYTSVKQGTVEVEEDGEKVRRAESGAQLAESAKKNTRLMKMIDRAAKGEGTLEMIPVMAIKVSPKKMNSPSGKNLLALHKRFATEEQIFASECYIRFAPTDDHNYVSHFSASPKERFDPLLIQSQNFEALTYSAELLKELGMDTPDAAENEVTAQVASAEKTTVEEKPPVSAEDDYTHDDTFIR</sequence>
<evidence type="ECO:0000256" key="1">
    <source>
        <dbReference type="SAM" id="MobiDB-lite"/>
    </source>
</evidence>
<dbReference type="EMBL" id="UAUF01000010">
    <property type="protein sequence ID" value="SPZ04925.1"/>
    <property type="molecule type" value="Genomic_DNA"/>
</dbReference>
<proteinExistence type="predicted"/>
<evidence type="ECO:0000313" key="3">
    <source>
        <dbReference type="Proteomes" id="UP000250443"/>
    </source>
</evidence>
<dbReference type="Proteomes" id="UP000250443">
    <property type="component" value="Unassembled WGS sequence"/>
</dbReference>
<dbReference type="RefSeq" id="WP_074828695.1">
    <property type="nucleotide sequence ID" value="NZ_DALZQD010000020.1"/>
</dbReference>
<name>A0A2X2CYC2_PSELU</name>
<evidence type="ECO:0000313" key="2">
    <source>
        <dbReference type="EMBL" id="SPZ04925.1"/>
    </source>
</evidence>
<reference evidence="2 3" key="1">
    <citation type="submission" date="2018-06" db="EMBL/GenBank/DDBJ databases">
        <authorList>
            <consortium name="Pathogen Informatics"/>
            <person name="Doyle S."/>
        </authorList>
    </citation>
    <scope>NUCLEOTIDE SEQUENCE [LARGE SCALE GENOMIC DNA]</scope>
    <source>
        <strain evidence="2 3">NCTC11842</strain>
    </source>
</reference>
<organism evidence="2 3">
    <name type="scientific">Pseudomonas luteola</name>
    <dbReference type="NCBI Taxonomy" id="47886"/>
    <lineage>
        <taxon>Bacteria</taxon>
        <taxon>Pseudomonadati</taxon>
        <taxon>Pseudomonadota</taxon>
        <taxon>Gammaproteobacteria</taxon>
        <taxon>Pseudomonadales</taxon>
        <taxon>Pseudomonadaceae</taxon>
        <taxon>Pseudomonas</taxon>
    </lineage>
</organism>
<dbReference type="AlphaFoldDB" id="A0A2X2CYC2"/>
<gene>
    <name evidence="2" type="ORF">NCTC11842_01445</name>
</gene>
<dbReference type="GeneID" id="300269181"/>
<feature type="region of interest" description="Disordered" evidence="1">
    <location>
        <begin position="335"/>
        <end position="372"/>
    </location>
</feature>
<protein>
    <submittedName>
        <fullName evidence="2">Uncharacterized protein</fullName>
    </submittedName>
</protein>